<dbReference type="Proteomes" id="UP000238730">
    <property type="component" value="Unassembled WGS sequence"/>
</dbReference>
<proteinExistence type="predicted"/>
<accession>A0A2S7VL70</accession>
<dbReference type="PANTHER" id="PTHR45138:SF9">
    <property type="entry name" value="DIGUANYLATE CYCLASE DGCM-RELATED"/>
    <property type="match status" value="1"/>
</dbReference>
<dbReference type="SUPFAM" id="SSF52172">
    <property type="entry name" value="CheY-like"/>
    <property type="match status" value="1"/>
</dbReference>
<dbReference type="GO" id="GO:0052621">
    <property type="term" value="F:diguanylate cyclase activity"/>
    <property type="evidence" value="ECO:0007669"/>
    <property type="project" value="UniProtKB-EC"/>
</dbReference>
<name>A0A2S7VL70_PHOAN</name>
<gene>
    <name evidence="8" type="ORF">BTO08_20045</name>
</gene>
<dbReference type="CDD" id="cd00156">
    <property type="entry name" value="REC"/>
    <property type="match status" value="1"/>
</dbReference>
<dbReference type="SMART" id="SM00448">
    <property type="entry name" value="REC"/>
    <property type="match status" value="1"/>
</dbReference>
<evidence type="ECO:0000256" key="2">
    <source>
        <dbReference type="ARBA" id="ARBA00012528"/>
    </source>
</evidence>
<evidence type="ECO:0000256" key="3">
    <source>
        <dbReference type="ARBA" id="ARBA00034247"/>
    </source>
</evidence>
<keyword evidence="5" id="KW-0175">Coiled coil</keyword>
<feature type="coiled-coil region" evidence="5">
    <location>
        <begin position="122"/>
        <end position="149"/>
    </location>
</feature>
<sequence>MEPMHILLVEDVLSERLYLELRLKNLGHVVKAFSSGQDALNSYASFDPDLVLLDICMPDMQGTELAQKIRACFPEWVPIIFLSAHSEPELIAEAIDKGGDDYLTKPVNSMVLSAKIKAMQRISVMRRQLKQTSIQLQQANELLSQQVNEDGLTTLANRRYLDQKLSELVSLHGRNGLPLTIIMLDVDHFKPFNDHYGHIEGDNTLKLLAYQLKGKFSRAGEICARYGGEEFVILLSNCNSQQAVKECERLKEAITSLAIKHEYSDTAKILTVSQGAISWIPTGLESIENLYQEVDKLLYQAKAKGRNQYIAADYLNLPVDQSEN</sequence>
<dbReference type="FunFam" id="3.30.70.270:FF:000001">
    <property type="entry name" value="Diguanylate cyclase domain protein"/>
    <property type="match status" value="1"/>
</dbReference>
<dbReference type="Gene3D" id="3.40.50.2300">
    <property type="match status" value="1"/>
</dbReference>
<dbReference type="InterPro" id="IPR000160">
    <property type="entry name" value="GGDEF_dom"/>
</dbReference>
<dbReference type="PROSITE" id="PS50110">
    <property type="entry name" value="RESPONSE_REGULATORY"/>
    <property type="match status" value="1"/>
</dbReference>
<evidence type="ECO:0000256" key="4">
    <source>
        <dbReference type="PROSITE-ProRule" id="PRU00169"/>
    </source>
</evidence>
<dbReference type="GO" id="GO:0000160">
    <property type="term" value="P:phosphorelay signal transduction system"/>
    <property type="evidence" value="ECO:0007669"/>
    <property type="project" value="InterPro"/>
</dbReference>
<dbReference type="InterPro" id="IPR043128">
    <property type="entry name" value="Rev_trsase/Diguanyl_cyclase"/>
</dbReference>
<protein>
    <recommendedName>
        <fullName evidence="2">diguanylate cyclase</fullName>
        <ecNumber evidence="2">2.7.7.65</ecNumber>
    </recommendedName>
</protein>
<dbReference type="GO" id="GO:1902201">
    <property type="term" value="P:negative regulation of bacterial-type flagellum-dependent cell motility"/>
    <property type="evidence" value="ECO:0007669"/>
    <property type="project" value="TreeGrafter"/>
</dbReference>
<dbReference type="SUPFAM" id="SSF55073">
    <property type="entry name" value="Nucleotide cyclase"/>
    <property type="match status" value="1"/>
</dbReference>
<dbReference type="InterPro" id="IPR011006">
    <property type="entry name" value="CheY-like_superfamily"/>
</dbReference>
<dbReference type="Pfam" id="PF00990">
    <property type="entry name" value="GGDEF"/>
    <property type="match status" value="1"/>
</dbReference>
<comment type="caution">
    <text evidence="8">The sequence shown here is derived from an EMBL/GenBank/DDBJ whole genome shotgun (WGS) entry which is preliminary data.</text>
</comment>
<evidence type="ECO:0000256" key="1">
    <source>
        <dbReference type="ARBA" id="ARBA00001946"/>
    </source>
</evidence>
<dbReference type="GO" id="GO:0043709">
    <property type="term" value="P:cell adhesion involved in single-species biofilm formation"/>
    <property type="evidence" value="ECO:0007669"/>
    <property type="project" value="TreeGrafter"/>
</dbReference>
<dbReference type="InterPro" id="IPR029787">
    <property type="entry name" value="Nucleotide_cyclase"/>
</dbReference>
<dbReference type="EC" id="2.7.7.65" evidence="2"/>
<dbReference type="NCBIfam" id="TIGR00254">
    <property type="entry name" value="GGDEF"/>
    <property type="match status" value="1"/>
</dbReference>
<dbReference type="RefSeq" id="WP_005364944.1">
    <property type="nucleotide sequence ID" value="NZ_JAKJTG010000054.1"/>
</dbReference>
<dbReference type="GO" id="GO:0005886">
    <property type="term" value="C:plasma membrane"/>
    <property type="evidence" value="ECO:0007669"/>
    <property type="project" value="TreeGrafter"/>
</dbReference>
<keyword evidence="4" id="KW-0597">Phosphoprotein</keyword>
<feature type="domain" description="Response regulatory" evidence="6">
    <location>
        <begin position="5"/>
        <end position="120"/>
    </location>
</feature>
<evidence type="ECO:0000259" key="7">
    <source>
        <dbReference type="PROSITE" id="PS50887"/>
    </source>
</evidence>
<dbReference type="AlphaFoldDB" id="A0A2S7VL70"/>
<reference evidence="8 9" key="1">
    <citation type="submission" date="2016-12" db="EMBL/GenBank/DDBJ databases">
        <title>Diversity of luminous bacteria.</title>
        <authorList>
            <person name="Yoshizawa S."/>
            <person name="Kogure K."/>
        </authorList>
    </citation>
    <scope>NUCLEOTIDE SEQUENCE [LARGE SCALE GENOMIC DNA]</scope>
    <source>
        <strain evidence="8 9">LC1-200</strain>
    </source>
</reference>
<dbReference type="PROSITE" id="PS50887">
    <property type="entry name" value="GGDEF"/>
    <property type="match status" value="1"/>
</dbReference>
<dbReference type="Pfam" id="PF00072">
    <property type="entry name" value="Response_reg"/>
    <property type="match status" value="1"/>
</dbReference>
<evidence type="ECO:0000259" key="6">
    <source>
        <dbReference type="PROSITE" id="PS50110"/>
    </source>
</evidence>
<dbReference type="PANTHER" id="PTHR45138">
    <property type="entry name" value="REGULATORY COMPONENTS OF SENSORY TRANSDUCTION SYSTEM"/>
    <property type="match status" value="1"/>
</dbReference>
<dbReference type="Gene3D" id="3.30.70.270">
    <property type="match status" value="1"/>
</dbReference>
<feature type="modified residue" description="4-aspartylphosphate" evidence="4">
    <location>
        <position position="54"/>
    </location>
</feature>
<comment type="cofactor">
    <cofactor evidence="1">
        <name>Mg(2+)</name>
        <dbReference type="ChEBI" id="CHEBI:18420"/>
    </cofactor>
</comment>
<evidence type="ECO:0000313" key="9">
    <source>
        <dbReference type="Proteomes" id="UP000238730"/>
    </source>
</evidence>
<feature type="domain" description="GGDEF" evidence="7">
    <location>
        <begin position="177"/>
        <end position="314"/>
    </location>
</feature>
<dbReference type="InterPro" id="IPR050469">
    <property type="entry name" value="Diguanylate_Cyclase"/>
</dbReference>
<organism evidence="8 9">
    <name type="scientific">Photobacterium angustum</name>
    <dbReference type="NCBI Taxonomy" id="661"/>
    <lineage>
        <taxon>Bacteria</taxon>
        <taxon>Pseudomonadati</taxon>
        <taxon>Pseudomonadota</taxon>
        <taxon>Gammaproteobacteria</taxon>
        <taxon>Vibrionales</taxon>
        <taxon>Vibrionaceae</taxon>
        <taxon>Photobacterium</taxon>
    </lineage>
</organism>
<dbReference type="OrthoDB" id="9812260at2"/>
<dbReference type="InterPro" id="IPR001789">
    <property type="entry name" value="Sig_transdc_resp-reg_receiver"/>
</dbReference>
<evidence type="ECO:0000313" key="8">
    <source>
        <dbReference type="EMBL" id="PQJ62522.1"/>
    </source>
</evidence>
<comment type="catalytic activity">
    <reaction evidence="3">
        <text>2 GTP = 3',3'-c-di-GMP + 2 diphosphate</text>
        <dbReference type="Rhea" id="RHEA:24898"/>
        <dbReference type="ChEBI" id="CHEBI:33019"/>
        <dbReference type="ChEBI" id="CHEBI:37565"/>
        <dbReference type="ChEBI" id="CHEBI:58805"/>
        <dbReference type="EC" id="2.7.7.65"/>
    </reaction>
</comment>
<evidence type="ECO:0000256" key="5">
    <source>
        <dbReference type="SAM" id="Coils"/>
    </source>
</evidence>
<dbReference type="SMART" id="SM00267">
    <property type="entry name" value="GGDEF"/>
    <property type="match status" value="1"/>
</dbReference>
<dbReference type="EMBL" id="MSCJ01000003">
    <property type="protein sequence ID" value="PQJ62522.1"/>
    <property type="molecule type" value="Genomic_DNA"/>
</dbReference>
<dbReference type="CDD" id="cd01949">
    <property type="entry name" value="GGDEF"/>
    <property type="match status" value="1"/>
</dbReference>